<name>A0A0H5QMY3_9EUKA</name>
<reference evidence="1" key="1">
    <citation type="submission" date="2015-04" db="EMBL/GenBank/DDBJ databases">
        <title>The genome sequence of the plant pathogenic Rhizarian Plasmodiophora brassicae reveals insights in its biotrophic life cycle and the origin of chitin synthesis.</title>
        <authorList>
            <person name="Schwelm A."/>
            <person name="Fogelqvist J."/>
            <person name="Knaust A."/>
            <person name="Julke S."/>
            <person name="Lilja T."/>
            <person name="Dhandapani V."/>
            <person name="Bonilla-Rosso G."/>
            <person name="Karlsson M."/>
            <person name="Shevchenko A."/>
            <person name="Choi S.R."/>
            <person name="Kim H.G."/>
            <person name="Park J.Y."/>
            <person name="Lim Y.P."/>
            <person name="Ludwig-Muller J."/>
            <person name="Dixelius C."/>
        </authorList>
    </citation>
    <scope>NUCLEOTIDE SEQUENCE</scope>
    <source>
        <tissue evidence="1">Potato root galls</tissue>
    </source>
</reference>
<evidence type="ECO:0000313" key="1">
    <source>
        <dbReference type="EMBL" id="CRZ03333.1"/>
    </source>
</evidence>
<dbReference type="EMBL" id="HACM01002891">
    <property type="protein sequence ID" value="CRZ03333.1"/>
    <property type="molecule type" value="Transcribed_RNA"/>
</dbReference>
<protein>
    <submittedName>
        <fullName evidence="1">Uncharacterized protein</fullName>
    </submittedName>
</protein>
<accession>A0A0H5QMY3</accession>
<dbReference type="AlphaFoldDB" id="A0A0H5QMY3"/>
<proteinExistence type="predicted"/>
<organism evidence="1">
    <name type="scientific">Spongospora subterranea</name>
    <dbReference type="NCBI Taxonomy" id="70186"/>
    <lineage>
        <taxon>Eukaryota</taxon>
        <taxon>Sar</taxon>
        <taxon>Rhizaria</taxon>
        <taxon>Endomyxa</taxon>
        <taxon>Phytomyxea</taxon>
        <taxon>Plasmodiophorida</taxon>
        <taxon>Plasmodiophoridae</taxon>
        <taxon>Spongospora</taxon>
    </lineage>
</organism>
<sequence>MAVSCKRGQPMPVATADDLRDSFSLSESICMLCLLDTIALAELADVRLLSTCCSSTIPPSDPLFPFKGPPALFTTTDISRFSQKDRARDCTFLHYLRLMYFRSYYNHIMTI</sequence>